<reference evidence="10" key="2">
    <citation type="journal article" date="2024" name="Plant">
        <title>Genomic evolution and insights into agronomic trait innovations of Sesamum species.</title>
        <authorList>
            <person name="Miao H."/>
            <person name="Wang L."/>
            <person name="Qu L."/>
            <person name="Liu H."/>
            <person name="Sun Y."/>
            <person name="Le M."/>
            <person name="Wang Q."/>
            <person name="Wei S."/>
            <person name="Zheng Y."/>
            <person name="Lin W."/>
            <person name="Duan Y."/>
            <person name="Cao H."/>
            <person name="Xiong S."/>
            <person name="Wang X."/>
            <person name="Wei L."/>
            <person name="Li C."/>
            <person name="Ma Q."/>
            <person name="Ju M."/>
            <person name="Zhao R."/>
            <person name="Li G."/>
            <person name="Mu C."/>
            <person name="Tian Q."/>
            <person name="Mei H."/>
            <person name="Zhang T."/>
            <person name="Gao T."/>
            <person name="Zhang H."/>
        </authorList>
    </citation>
    <scope>NUCLEOTIDE SEQUENCE</scope>
    <source>
        <strain evidence="10">3651</strain>
    </source>
</reference>
<gene>
    <name evidence="10" type="ORF">Salat_1456800</name>
</gene>
<dbReference type="EMBL" id="JACGWO010000005">
    <property type="protein sequence ID" value="KAK4426880.1"/>
    <property type="molecule type" value="Genomic_DNA"/>
</dbReference>
<accession>A0AAE1YAZ9</accession>
<protein>
    <recommendedName>
        <fullName evidence="2">non-specific serine/threonine protein kinase</fullName>
        <ecNumber evidence="2">2.7.11.1</ecNumber>
    </recommendedName>
</protein>
<keyword evidence="10" id="KW-0808">Transferase</keyword>
<comment type="catalytic activity">
    <reaction evidence="6">
        <text>L-seryl-[protein] + ATP = O-phospho-L-seryl-[protein] + ADP + H(+)</text>
        <dbReference type="Rhea" id="RHEA:17989"/>
        <dbReference type="Rhea" id="RHEA-COMP:9863"/>
        <dbReference type="Rhea" id="RHEA-COMP:11604"/>
        <dbReference type="ChEBI" id="CHEBI:15378"/>
        <dbReference type="ChEBI" id="CHEBI:29999"/>
        <dbReference type="ChEBI" id="CHEBI:30616"/>
        <dbReference type="ChEBI" id="CHEBI:83421"/>
        <dbReference type="ChEBI" id="CHEBI:456216"/>
        <dbReference type="EC" id="2.7.11.1"/>
    </reaction>
</comment>
<dbReference type="Proteomes" id="UP001293254">
    <property type="component" value="Unassembled WGS sequence"/>
</dbReference>
<keyword evidence="11" id="KW-1185">Reference proteome</keyword>
<name>A0AAE1YAZ9_9LAMI</name>
<reference evidence="10" key="1">
    <citation type="submission" date="2020-06" db="EMBL/GenBank/DDBJ databases">
        <authorList>
            <person name="Li T."/>
            <person name="Hu X."/>
            <person name="Zhang T."/>
            <person name="Song X."/>
            <person name="Zhang H."/>
            <person name="Dai N."/>
            <person name="Sheng W."/>
            <person name="Hou X."/>
            <person name="Wei L."/>
        </authorList>
    </citation>
    <scope>NUCLEOTIDE SEQUENCE</scope>
    <source>
        <strain evidence="10">3651</strain>
        <tissue evidence="10">Leaf</tissue>
    </source>
</reference>
<sequence length="272" mass="30102">MQVQFQILILLLIFITCDKLLASDQDAQYLDCTRLFSCGPTVRDIGYPFWGGDRPQECGLPGLQLQCPRDNYTTIDIGGRAFLVLSINNVNNSMKVVQIDLLNDFCPDRYEVWLDENLDGRLMRYTPDVERLTLFYACPPLNVPVGWSNFTCTVNGTDRLGYVVHESQSGVVTGCELNVTIPVLRSALNELRRNGTRTTLGDVVNQGFGVEYEMDGTACAACERSSGLCWSRTNSADQPTCLCRDGPHQFVCPDTGMSFALLGSIAISSQIV</sequence>
<dbReference type="Pfam" id="PF14380">
    <property type="entry name" value="WAK_assoc"/>
    <property type="match status" value="1"/>
</dbReference>
<evidence type="ECO:0000313" key="10">
    <source>
        <dbReference type="EMBL" id="KAK4426880.1"/>
    </source>
</evidence>
<keyword evidence="10" id="KW-0418">Kinase</keyword>
<dbReference type="GO" id="GO:0004674">
    <property type="term" value="F:protein serine/threonine kinase activity"/>
    <property type="evidence" value="ECO:0007669"/>
    <property type="project" value="UniProtKB-EC"/>
</dbReference>
<keyword evidence="3 7" id="KW-0732">Signal</keyword>
<dbReference type="Pfam" id="PF13947">
    <property type="entry name" value="GUB_WAK_bind"/>
    <property type="match status" value="1"/>
</dbReference>
<evidence type="ECO:0000256" key="3">
    <source>
        <dbReference type="ARBA" id="ARBA00022729"/>
    </source>
</evidence>
<evidence type="ECO:0000256" key="6">
    <source>
        <dbReference type="ARBA" id="ARBA00048679"/>
    </source>
</evidence>
<evidence type="ECO:0000259" key="8">
    <source>
        <dbReference type="Pfam" id="PF13947"/>
    </source>
</evidence>
<evidence type="ECO:0000256" key="5">
    <source>
        <dbReference type="ARBA" id="ARBA00047899"/>
    </source>
</evidence>
<keyword evidence="4" id="KW-0325">Glycoprotein</keyword>
<dbReference type="GO" id="GO:0016020">
    <property type="term" value="C:membrane"/>
    <property type="evidence" value="ECO:0007669"/>
    <property type="project" value="UniProtKB-SubCell"/>
</dbReference>
<feature type="domain" description="Wall-associated receptor kinase galacturonan-binding" evidence="8">
    <location>
        <begin position="32"/>
        <end position="97"/>
    </location>
</feature>
<evidence type="ECO:0000256" key="1">
    <source>
        <dbReference type="ARBA" id="ARBA00004167"/>
    </source>
</evidence>
<dbReference type="InterPro" id="IPR025287">
    <property type="entry name" value="WAK_GUB"/>
</dbReference>
<comment type="catalytic activity">
    <reaction evidence="5">
        <text>L-threonyl-[protein] + ATP = O-phospho-L-threonyl-[protein] + ADP + H(+)</text>
        <dbReference type="Rhea" id="RHEA:46608"/>
        <dbReference type="Rhea" id="RHEA-COMP:11060"/>
        <dbReference type="Rhea" id="RHEA-COMP:11605"/>
        <dbReference type="ChEBI" id="CHEBI:15378"/>
        <dbReference type="ChEBI" id="CHEBI:30013"/>
        <dbReference type="ChEBI" id="CHEBI:30616"/>
        <dbReference type="ChEBI" id="CHEBI:61977"/>
        <dbReference type="ChEBI" id="CHEBI:456216"/>
        <dbReference type="EC" id="2.7.11.1"/>
    </reaction>
</comment>
<evidence type="ECO:0000259" key="9">
    <source>
        <dbReference type="Pfam" id="PF14380"/>
    </source>
</evidence>
<dbReference type="PANTHER" id="PTHR33138">
    <property type="entry name" value="OS01G0690200 PROTEIN"/>
    <property type="match status" value="1"/>
</dbReference>
<evidence type="ECO:0000313" key="11">
    <source>
        <dbReference type="Proteomes" id="UP001293254"/>
    </source>
</evidence>
<feature type="chain" id="PRO_5042071039" description="non-specific serine/threonine protein kinase" evidence="7">
    <location>
        <begin position="23"/>
        <end position="272"/>
    </location>
</feature>
<dbReference type="PANTHER" id="PTHR33138:SF1">
    <property type="entry name" value="OS01G0113900 PROTEIN"/>
    <property type="match status" value="1"/>
</dbReference>
<feature type="signal peptide" evidence="7">
    <location>
        <begin position="1"/>
        <end position="22"/>
    </location>
</feature>
<comment type="caution">
    <text evidence="10">The sequence shown here is derived from an EMBL/GenBank/DDBJ whole genome shotgun (WGS) entry which is preliminary data.</text>
</comment>
<feature type="domain" description="Wall-associated receptor kinase C-terminal" evidence="9">
    <location>
        <begin position="167"/>
        <end position="246"/>
    </location>
</feature>
<evidence type="ECO:0000256" key="2">
    <source>
        <dbReference type="ARBA" id="ARBA00012513"/>
    </source>
</evidence>
<dbReference type="GO" id="GO:0030247">
    <property type="term" value="F:polysaccharide binding"/>
    <property type="evidence" value="ECO:0007669"/>
    <property type="project" value="InterPro"/>
</dbReference>
<evidence type="ECO:0000256" key="7">
    <source>
        <dbReference type="SAM" id="SignalP"/>
    </source>
</evidence>
<dbReference type="EC" id="2.7.11.1" evidence="2"/>
<comment type="subcellular location">
    <subcellularLocation>
        <location evidence="1">Membrane</location>
        <topology evidence="1">Single-pass membrane protein</topology>
    </subcellularLocation>
</comment>
<organism evidence="10 11">
    <name type="scientific">Sesamum alatum</name>
    <dbReference type="NCBI Taxonomy" id="300844"/>
    <lineage>
        <taxon>Eukaryota</taxon>
        <taxon>Viridiplantae</taxon>
        <taxon>Streptophyta</taxon>
        <taxon>Embryophyta</taxon>
        <taxon>Tracheophyta</taxon>
        <taxon>Spermatophyta</taxon>
        <taxon>Magnoliopsida</taxon>
        <taxon>eudicotyledons</taxon>
        <taxon>Gunneridae</taxon>
        <taxon>Pentapetalae</taxon>
        <taxon>asterids</taxon>
        <taxon>lamiids</taxon>
        <taxon>Lamiales</taxon>
        <taxon>Pedaliaceae</taxon>
        <taxon>Sesamum</taxon>
    </lineage>
</organism>
<evidence type="ECO:0000256" key="4">
    <source>
        <dbReference type="ARBA" id="ARBA00023180"/>
    </source>
</evidence>
<keyword evidence="10" id="KW-0675">Receptor</keyword>
<proteinExistence type="predicted"/>
<dbReference type="AlphaFoldDB" id="A0AAE1YAZ9"/>
<dbReference type="InterPro" id="IPR032872">
    <property type="entry name" value="WAK_assoc_C"/>
</dbReference>